<dbReference type="AlphaFoldDB" id="A0A6A5W3P3"/>
<dbReference type="EMBL" id="ML977687">
    <property type="protein sequence ID" value="KAF1993755.1"/>
    <property type="molecule type" value="Genomic_DNA"/>
</dbReference>
<evidence type="ECO:0008006" key="4">
    <source>
        <dbReference type="Google" id="ProtNLM"/>
    </source>
</evidence>
<keyword evidence="1" id="KW-0808">Transferase</keyword>
<organism evidence="2 3">
    <name type="scientific">Amniculicola lignicola CBS 123094</name>
    <dbReference type="NCBI Taxonomy" id="1392246"/>
    <lineage>
        <taxon>Eukaryota</taxon>
        <taxon>Fungi</taxon>
        <taxon>Dikarya</taxon>
        <taxon>Ascomycota</taxon>
        <taxon>Pezizomycotina</taxon>
        <taxon>Dothideomycetes</taxon>
        <taxon>Pleosporomycetidae</taxon>
        <taxon>Pleosporales</taxon>
        <taxon>Amniculicolaceae</taxon>
        <taxon>Amniculicola</taxon>
    </lineage>
</organism>
<sequence length="481" mass="53253">MPEKSLYLSELDQRAPRTYVRKLLIFPFTEATTEDAISALGSGLHMTFEQLPYLAGHLGPVDTQTGRLPLTYPKEITNVQDSGVFSYTMISDPKYDYERLKSLGMPLSMFRGEVVCPHILRGNDGIEPRIAEGHQKLHGTSTPVTGVQACFIPGGLILSVYIHHSVLDGAGMDSFLKLYAENVRSLRYSPAPVAGAEDITISRSIFHTRIPALDPNADLSTTSGMFSDGIFNYERTLPANTPCSGKMFVIPAARIRAFRDTLGKSSSLTTPPTICQVISALLWIHVTRARAVHLRNYQETYLSVVVDARRRLDPPLDANYGGNAAIHSKGSMPITSLTAETRVSEATIISVIKRIQAIVAQVGNDWLGQHLARFANMPTIPESELALRFHLGPDIYVTSWMHFDINHEWDIPGTAVRTPEYVRTTYAGNADGGMLIMPRRNSRDNGIEAPYEVLVRLAEVDMERLEKEEGGLASWAERIVE</sequence>
<dbReference type="InterPro" id="IPR023213">
    <property type="entry name" value="CAT-like_dom_sf"/>
</dbReference>
<dbReference type="PANTHER" id="PTHR31896:SF64">
    <property type="entry name" value="TRICHOTHECENE 3-O-ACETYLTRANSFERASE"/>
    <property type="match status" value="1"/>
</dbReference>
<dbReference type="GO" id="GO:0016740">
    <property type="term" value="F:transferase activity"/>
    <property type="evidence" value="ECO:0007669"/>
    <property type="project" value="UniProtKB-KW"/>
</dbReference>
<proteinExistence type="predicted"/>
<dbReference type="PANTHER" id="PTHR31896">
    <property type="entry name" value="FAMILY REGULATORY PROTEIN, PUTATIVE (AFU_ORTHOLOGUE AFUA_3G14730)-RELATED"/>
    <property type="match status" value="1"/>
</dbReference>
<accession>A0A6A5W3P3</accession>
<dbReference type="OrthoDB" id="1862401at2759"/>
<dbReference type="Proteomes" id="UP000799779">
    <property type="component" value="Unassembled WGS sequence"/>
</dbReference>
<gene>
    <name evidence="2" type="ORF">P154DRAFT_449360</name>
</gene>
<keyword evidence="3" id="KW-1185">Reference proteome</keyword>
<name>A0A6A5W3P3_9PLEO</name>
<protein>
    <recommendedName>
        <fullName evidence="4">Trichothecene 3-O-acetyltransferas-like protein</fullName>
    </recommendedName>
</protein>
<reference evidence="2" key="1">
    <citation type="journal article" date="2020" name="Stud. Mycol.">
        <title>101 Dothideomycetes genomes: a test case for predicting lifestyles and emergence of pathogens.</title>
        <authorList>
            <person name="Haridas S."/>
            <person name="Albert R."/>
            <person name="Binder M."/>
            <person name="Bloem J."/>
            <person name="Labutti K."/>
            <person name="Salamov A."/>
            <person name="Andreopoulos B."/>
            <person name="Baker S."/>
            <person name="Barry K."/>
            <person name="Bills G."/>
            <person name="Bluhm B."/>
            <person name="Cannon C."/>
            <person name="Castanera R."/>
            <person name="Culley D."/>
            <person name="Daum C."/>
            <person name="Ezra D."/>
            <person name="Gonzalez J."/>
            <person name="Henrissat B."/>
            <person name="Kuo A."/>
            <person name="Liang C."/>
            <person name="Lipzen A."/>
            <person name="Lutzoni F."/>
            <person name="Magnuson J."/>
            <person name="Mondo S."/>
            <person name="Nolan M."/>
            <person name="Ohm R."/>
            <person name="Pangilinan J."/>
            <person name="Park H.-J."/>
            <person name="Ramirez L."/>
            <person name="Alfaro M."/>
            <person name="Sun H."/>
            <person name="Tritt A."/>
            <person name="Yoshinaga Y."/>
            <person name="Zwiers L.-H."/>
            <person name="Turgeon B."/>
            <person name="Goodwin S."/>
            <person name="Spatafora J."/>
            <person name="Crous P."/>
            <person name="Grigoriev I."/>
        </authorList>
    </citation>
    <scope>NUCLEOTIDE SEQUENCE</scope>
    <source>
        <strain evidence="2">CBS 123094</strain>
    </source>
</reference>
<evidence type="ECO:0000313" key="3">
    <source>
        <dbReference type="Proteomes" id="UP000799779"/>
    </source>
</evidence>
<evidence type="ECO:0000256" key="1">
    <source>
        <dbReference type="ARBA" id="ARBA00022679"/>
    </source>
</evidence>
<dbReference type="Pfam" id="PF02458">
    <property type="entry name" value="Transferase"/>
    <property type="match status" value="1"/>
</dbReference>
<dbReference type="Gene3D" id="3.30.559.10">
    <property type="entry name" value="Chloramphenicol acetyltransferase-like domain"/>
    <property type="match status" value="2"/>
</dbReference>
<evidence type="ECO:0000313" key="2">
    <source>
        <dbReference type="EMBL" id="KAF1993755.1"/>
    </source>
</evidence>
<dbReference type="InterPro" id="IPR051283">
    <property type="entry name" value="Sec_Metabolite_Acyltrans"/>
</dbReference>